<dbReference type="SUPFAM" id="SSF53474">
    <property type="entry name" value="alpha/beta-Hydrolases"/>
    <property type="match status" value="1"/>
</dbReference>
<evidence type="ECO:0000313" key="3">
    <source>
        <dbReference type="EMBL" id="GGC31576.1"/>
    </source>
</evidence>
<dbReference type="EMBL" id="BMIK01000008">
    <property type="protein sequence ID" value="GGC31576.1"/>
    <property type="molecule type" value="Genomic_DNA"/>
</dbReference>
<dbReference type="PANTHER" id="PTHR48081">
    <property type="entry name" value="AB HYDROLASE SUPERFAMILY PROTEIN C4A8.06C"/>
    <property type="match status" value="1"/>
</dbReference>
<evidence type="ECO:0000259" key="2">
    <source>
        <dbReference type="Pfam" id="PF20434"/>
    </source>
</evidence>
<reference evidence="4" key="1">
    <citation type="journal article" date="2019" name="Int. J. Syst. Evol. Microbiol.">
        <title>The Global Catalogue of Microorganisms (GCM) 10K type strain sequencing project: providing services to taxonomists for standard genome sequencing and annotation.</title>
        <authorList>
            <consortium name="The Broad Institute Genomics Platform"/>
            <consortium name="The Broad Institute Genome Sequencing Center for Infectious Disease"/>
            <person name="Wu L."/>
            <person name="Ma J."/>
        </authorList>
    </citation>
    <scope>NUCLEOTIDE SEQUENCE [LARGE SCALE GENOMIC DNA]</scope>
    <source>
        <strain evidence="4">CGMCC 1.15342</strain>
    </source>
</reference>
<dbReference type="InterPro" id="IPR029058">
    <property type="entry name" value="AB_hydrolase_fold"/>
</dbReference>
<organism evidence="3 4">
    <name type="scientific">Parapedobacter defluvii</name>
    <dbReference type="NCBI Taxonomy" id="2045106"/>
    <lineage>
        <taxon>Bacteria</taxon>
        <taxon>Pseudomonadati</taxon>
        <taxon>Bacteroidota</taxon>
        <taxon>Sphingobacteriia</taxon>
        <taxon>Sphingobacteriales</taxon>
        <taxon>Sphingobacteriaceae</taxon>
        <taxon>Parapedobacter</taxon>
    </lineage>
</organism>
<keyword evidence="1" id="KW-0378">Hydrolase</keyword>
<evidence type="ECO:0000313" key="4">
    <source>
        <dbReference type="Proteomes" id="UP000597338"/>
    </source>
</evidence>
<accession>A0ABQ1LY53</accession>
<gene>
    <name evidence="3" type="ORF">GCM10011386_24530</name>
</gene>
<name>A0ABQ1LY53_9SPHI</name>
<dbReference type="Pfam" id="PF20434">
    <property type="entry name" value="BD-FAE"/>
    <property type="match status" value="1"/>
</dbReference>
<keyword evidence="4" id="KW-1185">Reference proteome</keyword>
<dbReference type="InterPro" id="IPR050300">
    <property type="entry name" value="GDXG_lipolytic_enzyme"/>
</dbReference>
<sequence length="297" mass="32087">MISSFSTANLNIYAVVQYLGSITEERIANVTYGNHERHKMDVYLPENRSTDETGVIVLIHGGGFVAGDKTELEPVALKLMAKGFAVVNINYRLVDLAGVLDDPPVHQASPINIHHQLDDIAAAVELAWSKRTEWAVGDTWYIVGHSAGATLAMLHAYGEDNADGRIKATANLAGVTTFAFNDESEVDLLDPRLKELFYRIVGAEATNENKLAYMAASPYWVANNSGGVPTISVRPEDNTIGPIPDLSESQYNSLTTLLNSKGSASVHVEIAGAGHGFGEPGKWDEVVAETTAFFRAQ</sequence>
<dbReference type="InterPro" id="IPR049492">
    <property type="entry name" value="BD-FAE-like_dom"/>
</dbReference>
<protein>
    <recommendedName>
        <fullName evidence="2">BD-FAE-like domain-containing protein</fullName>
    </recommendedName>
</protein>
<comment type="caution">
    <text evidence="3">The sequence shown here is derived from an EMBL/GenBank/DDBJ whole genome shotgun (WGS) entry which is preliminary data.</text>
</comment>
<evidence type="ECO:0000256" key="1">
    <source>
        <dbReference type="ARBA" id="ARBA00022801"/>
    </source>
</evidence>
<dbReference type="Proteomes" id="UP000597338">
    <property type="component" value="Unassembled WGS sequence"/>
</dbReference>
<dbReference type="Gene3D" id="3.40.50.1820">
    <property type="entry name" value="alpha/beta hydrolase"/>
    <property type="match status" value="1"/>
</dbReference>
<dbReference type="PANTHER" id="PTHR48081:SF33">
    <property type="entry name" value="KYNURENINE FORMAMIDASE"/>
    <property type="match status" value="1"/>
</dbReference>
<proteinExistence type="predicted"/>
<feature type="domain" description="BD-FAE-like" evidence="2">
    <location>
        <begin position="40"/>
        <end position="222"/>
    </location>
</feature>